<reference evidence="4" key="2">
    <citation type="submission" date="2025-08" db="UniProtKB">
        <authorList>
            <consortium name="RefSeq"/>
        </authorList>
    </citation>
    <scope>IDENTIFICATION</scope>
    <source>
        <tissue evidence="4">Leaf</tissue>
    </source>
</reference>
<evidence type="ECO:0000259" key="2">
    <source>
        <dbReference type="Pfam" id="PF14392"/>
    </source>
</evidence>
<organism evidence="3 4">
    <name type="scientific">Camelina sativa</name>
    <name type="common">False flax</name>
    <name type="synonym">Myagrum sativum</name>
    <dbReference type="NCBI Taxonomy" id="90675"/>
    <lineage>
        <taxon>Eukaryota</taxon>
        <taxon>Viridiplantae</taxon>
        <taxon>Streptophyta</taxon>
        <taxon>Embryophyta</taxon>
        <taxon>Tracheophyta</taxon>
        <taxon>Spermatophyta</taxon>
        <taxon>Magnoliopsida</taxon>
        <taxon>eudicotyledons</taxon>
        <taxon>Gunneridae</taxon>
        <taxon>Pentapetalae</taxon>
        <taxon>rosids</taxon>
        <taxon>malvids</taxon>
        <taxon>Brassicales</taxon>
        <taxon>Brassicaceae</taxon>
        <taxon>Camelineae</taxon>
        <taxon>Camelina</taxon>
    </lineage>
</organism>
<evidence type="ECO:0000313" key="3">
    <source>
        <dbReference type="Proteomes" id="UP000694864"/>
    </source>
</evidence>
<dbReference type="RefSeq" id="XP_010484850.2">
    <property type="nucleotide sequence ID" value="XM_010486548.2"/>
</dbReference>
<feature type="domain" description="DUF4283" evidence="1">
    <location>
        <begin position="30"/>
        <end position="107"/>
    </location>
</feature>
<dbReference type="Proteomes" id="UP000694864">
    <property type="component" value="Chromosome 18"/>
</dbReference>
<dbReference type="InterPro" id="IPR025558">
    <property type="entry name" value="DUF4283"/>
</dbReference>
<protein>
    <submittedName>
        <fullName evidence="4">Uncharacterized protein At4g02000-like</fullName>
    </submittedName>
</protein>
<accession>A0ABM0XEQ9</accession>
<dbReference type="PANTHER" id="PTHR31286:SF178">
    <property type="entry name" value="DUF4283 DOMAIN-CONTAINING PROTEIN"/>
    <property type="match status" value="1"/>
</dbReference>
<dbReference type="InterPro" id="IPR025836">
    <property type="entry name" value="Zn_knuckle_CX2CX4HX4C"/>
</dbReference>
<reference evidence="3" key="1">
    <citation type="journal article" date="2014" name="Nat. Commun.">
        <title>The emerging biofuel crop Camelina sativa retains a highly undifferentiated hexaploid genome structure.</title>
        <authorList>
            <person name="Kagale S."/>
            <person name="Koh C."/>
            <person name="Nixon J."/>
            <person name="Bollina V."/>
            <person name="Clarke W.E."/>
            <person name="Tuteja R."/>
            <person name="Spillane C."/>
            <person name="Robinson S.J."/>
            <person name="Links M.G."/>
            <person name="Clarke C."/>
            <person name="Higgins E.E."/>
            <person name="Huebert T."/>
            <person name="Sharpe A.G."/>
            <person name="Parkin I.A."/>
        </authorList>
    </citation>
    <scope>NUCLEOTIDE SEQUENCE [LARGE SCALE GENOMIC DNA]</scope>
    <source>
        <strain evidence="3">cv. DH55</strain>
    </source>
</reference>
<proteinExistence type="predicted"/>
<name>A0ABM0XEQ9_CAMSA</name>
<evidence type="ECO:0000259" key="1">
    <source>
        <dbReference type="Pfam" id="PF14111"/>
    </source>
</evidence>
<evidence type="ECO:0000313" key="4">
    <source>
        <dbReference type="RefSeq" id="XP_010484850.2"/>
    </source>
</evidence>
<keyword evidence="3" id="KW-1185">Reference proteome</keyword>
<sequence>MDLHKAIQAMSIEDDKPLTLLNQSKFCSSERNCCSVMGRFLNPTNERMSNWILDMSRLWRLNNRVRGVALSQERFQFIFKSLDDLDEILKTGVWTHDDWCVFMEKWIEKPQDDYLMFLPLWIRLRNIPINYYTKEKIQEVAECLGKVLKIEFDSEKSQAQVYVRVQVLFDVRKPLRNSKAIQLPSGEIVSISFDYERVRKRCFLCQRLTHEKTLCPFKQSDETKVSSEISKSIDKKKGVFLENDFQPFPIILLQNYLQMP</sequence>
<dbReference type="InterPro" id="IPR040256">
    <property type="entry name" value="At4g02000-like"/>
</dbReference>
<dbReference type="PANTHER" id="PTHR31286">
    <property type="entry name" value="GLYCINE-RICH CELL WALL STRUCTURAL PROTEIN 1.8-LIKE"/>
    <property type="match status" value="1"/>
</dbReference>
<feature type="domain" description="Zinc knuckle CX2CX4HX4C" evidence="2">
    <location>
        <begin position="169"/>
        <end position="216"/>
    </location>
</feature>
<dbReference type="Pfam" id="PF14392">
    <property type="entry name" value="zf-CCHC_4"/>
    <property type="match status" value="1"/>
</dbReference>
<gene>
    <name evidence="4" type="primary">LOC104763132</name>
</gene>
<dbReference type="Pfam" id="PF14111">
    <property type="entry name" value="DUF4283"/>
    <property type="match status" value="1"/>
</dbReference>
<dbReference type="GeneID" id="104763132"/>